<dbReference type="Gene3D" id="3.30.200.20">
    <property type="entry name" value="Phosphorylase Kinase, domain 1"/>
    <property type="match status" value="1"/>
</dbReference>
<evidence type="ECO:0000256" key="8">
    <source>
        <dbReference type="ARBA" id="ARBA00022741"/>
    </source>
</evidence>
<dbReference type="Proteomes" id="UP001142055">
    <property type="component" value="Chromosome 3"/>
</dbReference>
<dbReference type="InterPro" id="IPR000333">
    <property type="entry name" value="TGFB_receptor"/>
</dbReference>
<evidence type="ECO:0000256" key="18">
    <source>
        <dbReference type="SAM" id="Phobius"/>
    </source>
</evidence>
<dbReference type="Pfam" id="PF00069">
    <property type="entry name" value="Pkinase"/>
    <property type="match status" value="1"/>
</dbReference>
<dbReference type="InterPro" id="IPR003605">
    <property type="entry name" value="GS_dom"/>
</dbReference>
<organism evidence="21 22">
    <name type="scientific">Blomia tropicalis</name>
    <name type="common">Mite</name>
    <dbReference type="NCBI Taxonomy" id="40697"/>
    <lineage>
        <taxon>Eukaryota</taxon>
        <taxon>Metazoa</taxon>
        <taxon>Ecdysozoa</taxon>
        <taxon>Arthropoda</taxon>
        <taxon>Chelicerata</taxon>
        <taxon>Arachnida</taxon>
        <taxon>Acari</taxon>
        <taxon>Acariformes</taxon>
        <taxon>Sarcoptiformes</taxon>
        <taxon>Astigmata</taxon>
        <taxon>Glycyphagoidea</taxon>
        <taxon>Echimyopodidae</taxon>
        <taxon>Blomia</taxon>
    </lineage>
</organism>
<sequence length="547" mass="62327">MKATKCRCLYACPDGQINGTCFLKEGGYCFTNVRTFDNSNGRIDQEVVYGCFPPDVEELNREIEVDYSIEYLITCITIILIVISMIVIAVYYFYRRGKVNENCYNNKCESEDSIEKLTIPYCKEFQPFPQFDSKYCDYQNISSPRPLKSYGNTTSNSSSYGNGSSHGYKYAFLNSNSSSHIASNFNIHNNYRNSSATSNTTSSFASENTQQTTLSSQKVSNTLPTLLENTSGSSSGQPYLVQETLARQIHLKKCIGKGRYGNVWLGERKSENVAVKIFFSRDEASWLREIEIYSTVIMRHDSILGFLGADIISQNCCTELWLVTEYIELGSMFDYLTQNTLTSVDQMLSLMSSIIDGVYNLHTEIIGTCGKPAIAHRDIKSKNILMRSNTMCCIADFGLAVTKTQTNKINIADNHRVGTKRYMAPEVLTGNYDSDIFKYYRLADIYALGLVFWELFNRLQIGDAVNDYHVPYYNLVSSDPSIEEMRQVVCERRQRPQFNQPFLMNNDSNMELNSIKNMISECWSHNPDARLTSLRIKKIITQMIDKQ</sequence>
<protein>
    <recommendedName>
        <fullName evidence="3">receptor protein serine/threonine kinase</fullName>
        <ecNumber evidence="3">2.7.11.30</ecNumber>
    </recommendedName>
</protein>
<evidence type="ECO:0000256" key="12">
    <source>
        <dbReference type="ARBA" id="ARBA00023136"/>
    </source>
</evidence>
<dbReference type="GO" id="GO:0071363">
    <property type="term" value="P:cellular response to growth factor stimulus"/>
    <property type="evidence" value="ECO:0007669"/>
    <property type="project" value="TreeGrafter"/>
</dbReference>
<dbReference type="GO" id="GO:0043235">
    <property type="term" value="C:receptor complex"/>
    <property type="evidence" value="ECO:0007669"/>
    <property type="project" value="InterPro"/>
</dbReference>
<dbReference type="InterPro" id="IPR011009">
    <property type="entry name" value="Kinase-like_dom_sf"/>
</dbReference>
<evidence type="ECO:0000256" key="7">
    <source>
        <dbReference type="ARBA" id="ARBA00022729"/>
    </source>
</evidence>
<feature type="active site" description="Proton acceptor" evidence="14">
    <location>
        <position position="378"/>
    </location>
</feature>
<dbReference type="PANTHER" id="PTHR23255">
    <property type="entry name" value="TRANSFORMING GROWTH FACTOR-BETA RECEPTOR TYPE I AND II"/>
    <property type="match status" value="1"/>
</dbReference>
<keyword evidence="9" id="KW-0418">Kinase</keyword>
<accession>A0A9Q0RI29</accession>
<evidence type="ECO:0000256" key="5">
    <source>
        <dbReference type="ARBA" id="ARBA00022679"/>
    </source>
</evidence>
<keyword evidence="10 15" id="KW-0067">ATP-binding</keyword>
<dbReference type="GO" id="GO:0005886">
    <property type="term" value="C:plasma membrane"/>
    <property type="evidence" value="ECO:0007669"/>
    <property type="project" value="TreeGrafter"/>
</dbReference>
<dbReference type="EMBL" id="JAPWDV010000003">
    <property type="protein sequence ID" value="KAJ6216368.1"/>
    <property type="molecule type" value="Genomic_DNA"/>
</dbReference>
<evidence type="ECO:0000256" key="16">
    <source>
        <dbReference type="PROSITE-ProRule" id="PRU10141"/>
    </source>
</evidence>
<dbReference type="FunFam" id="1.10.510.10:FF:000304">
    <property type="entry name" value="Receptor protein serine/threonine kinase"/>
    <property type="match status" value="1"/>
</dbReference>
<evidence type="ECO:0000256" key="14">
    <source>
        <dbReference type="PIRSR" id="PIRSR037393-1"/>
    </source>
</evidence>
<dbReference type="InterPro" id="IPR017441">
    <property type="entry name" value="Protein_kinase_ATP_BS"/>
</dbReference>
<dbReference type="GO" id="GO:0004675">
    <property type="term" value="F:transmembrane receptor protein serine/threonine kinase activity"/>
    <property type="evidence" value="ECO:0007669"/>
    <property type="project" value="UniProtKB-EC"/>
</dbReference>
<feature type="domain" description="Protein kinase" evidence="19">
    <location>
        <begin position="249"/>
        <end position="544"/>
    </location>
</feature>
<keyword evidence="12 18" id="KW-0472">Membrane</keyword>
<dbReference type="SUPFAM" id="SSF56112">
    <property type="entry name" value="Protein kinase-like (PK-like)"/>
    <property type="match status" value="1"/>
</dbReference>
<keyword evidence="13" id="KW-0675">Receptor</keyword>
<feature type="transmembrane region" description="Helical" evidence="18">
    <location>
        <begin position="71"/>
        <end position="94"/>
    </location>
</feature>
<keyword evidence="5" id="KW-0808">Transferase</keyword>
<feature type="domain" description="GS" evidence="20">
    <location>
        <begin position="221"/>
        <end position="248"/>
    </location>
</feature>
<keyword evidence="4" id="KW-0723">Serine/threonine-protein kinase</keyword>
<name>A0A9Q0RI29_BLOTA</name>
<reference evidence="21" key="1">
    <citation type="submission" date="2022-12" db="EMBL/GenBank/DDBJ databases">
        <title>Genome assemblies of Blomia tropicalis.</title>
        <authorList>
            <person name="Cui Y."/>
        </authorList>
    </citation>
    <scope>NUCLEOTIDE SEQUENCE</scope>
    <source>
        <tissue evidence="21">Adult mites</tissue>
    </source>
</reference>
<keyword evidence="8 15" id="KW-0547">Nucleotide-binding</keyword>
<evidence type="ECO:0000313" key="21">
    <source>
        <dbReference type="EMBL" id="KAJ6216368.1"/>
    </source>
</evidence>
<feature type="compositionally biased region" description="Low complexity" evidence="17">
    <location>
        <begin position="196"/>
        <end position="209"/>
    </location>
</feature>
<keyword evidence="6 18" id="KW-0812">Transmembrane</keyword>
<dbReference type="PROSITE" id="PS50011">
    <property type="entry name" value="PROTEIN_KINASE_DOM"/>
    <property type="match status" value="1"/>
</dbReference>
<dbReference type="InterPro" id="IPR045860">
    <property type="entry name" value="Snake_toxin-like_sf"/>
</dbReference>
<evidence type="ECO:0000256" key="4">
    <source>
        <dbReference type="ARBA" id="ARBA00022527"/>
    </source>
</evidence>
<evidence type="ECO:0000256" key="3">
    <source>
        <dbReference type="ARBA" id="ARBA00012401"/>
    </source>
</evidence>
<dbReference type="InterPro" id="IPR008271">
    <property type="entry name" value="Ser/Thr_kinase_AS"/>
</dbReference>
<feature type="region of interest" description="Disordered" evidence="17">
    <location>
        <begin position="196"/>
        <end position="219"/>
    </location>
</feature>
<evidence type="ECO:0000256" key="17">
    <source>
        <dbReference type="SAM" id="MobiDB-lite"/>
    </source>
</evidence>
<dbReference type="InterPro" id="IPR000719">
    <property type="entry name" value="Prot_kinase_dom"/>
</dbReference>
<dbReference type="SMART" id="SM00220">
    <property type="entry name" value="S_TKc"/>
    <property type="match status" value="1"/>
</dbReference>
<dbReference type="PROSITE" id="PS51256">
    <property type="entry name" value="GS"/>
    <property type="match status" value="1"/>
</dbReference>
<comment type="caution">
    <text evidence="21">The sequence shown here is derived from an EMBL/GenBank/DDBJ whole genome shotgun (WGS) entry which is preliminary data.</text>
</comment>
<evidence type="ECO:0000259" key="20">
    <source>
        <dbReference type="PROSITE" id="PS51256"/>
    </source>
</evidence>
<evidence type="ECO:0000256" key="15">
    <source>
        <dbReference type="PIRSR" id="PIRSR037393-2"/>
    </source>
</evidence>
<dbReference type="GO" id="GO:0005524">
    <property type="term" value="F:ATP binding"/>
    <property type="evidence" value="ECO:0007669"/>
    <property type="project" value="UniProtKB-UniRule"/>
</dbReference>
<evidence type="ECO:0000256" key="6">
    <source>
        <dbReference type="ARBA" id="ARBA00022692"/>
    </source>
</evidence>
<evidence type="ECO:0000256" key="10">
    <source>
        <dbReference type="ARBA" id="ARBA00022840"/>
    </source>
</evidence>
<evidence type="ECO:0000256" key="2">
    <source>
        <dbReference type="ARBA" id="ARBA00009605"/>
    </source>
</evidence>
<evidence type="ECO:0000259" key="19">
    <source>
        <dbReference type="PROSITE" id="PS50011"/>
    </source>
</evidence>
<dbReference type="PANTHER" id="PTHR23255:SF72">
    <property type="entry name" value="RECEPTOR PROTEIN SERINE_THREONINE KINASE"/>
    <property type="match status" value="1"/>
</dbReference>
<keyword evidence="11 18" id="KW-1133">Transmembrane helix</keyword>
<dbReference type="Pfam" id="PF08515">
    <property type="entry name" value="TGF_beta_GS"/>
    <property type="match status" value="1"/>
</dbReference>
<dbReference type="SMART" id="SM00467">
    <property type="entry name" value="GS"/>
    <property type="match status" value="1"/>
</dbReference>
<dbReference type="EC" id="2.7.11.30" evidence="3"/>
<evidence type="ECO:0000256" key="9">
    <source>
        <dbReference type="ARBA" id="ARBA00022777"/>
    </source>
</evidence>
<feature type="binding site" evidence="15 16">
    <location>
        <position position="276"/>
    </location>
    <ligand>
        <name>ATP</name>
        <dbReference type="ChEBI" id="CHEBI:30616"/>
    </ligand>
</feature>
<evidence type="ECO:0000313" key="22">
    <source>
        <dbReference type="Proteomes" id="UP001142055"/>
    </source>
</evidence>
<evidence type="ECO:0000256" key="13">
    <source>
        <dbReference type="ARBA" id="ARBA00023170"/>
    </source>
</evidence>
<dbReference type="OMA" id="FQCKGYL"/>
<dbReference type="PROSITE" id="PS00107">
    <property type="entry name" value="PROTEIN_KINASE_ATP"/>
    <property type="match status" value="1"/>
</dbReference>
<evidence type="ECO:0000256" key="11">
    <source>
        <dbReference type="ARBA" id="ARBA00022989"/>
    </source>
</evidence>
<dbReference type="AlphaFoldDB" id="A0A9Q0RI29"/>
<evidence type="ECO:0000256" key="1">
    <source>
        <dbReference type="ARBA" id="ARBA00004479"/>
    </source>
</evidence>
<feature type="compositionally biased region" description="Polar residues" evidence="17">
    <location>
        <begin position="210"/>
        <end position="219"/>
    </location>
</feature>
<proteinExistence type="inferred from homology"/>
<comment type="subcellular location">
    <subcellularLocation>
        <location evidence="1">Membrane</location>
        <topology evidence="1">Single-pass type I membrane protein</topology>
    </subcellularLocation>
</comment>
<keyword evidence="22" id="KW-1185">Reference proteome</keyword>
<dbReference type="Gene3D" id="2.10.60.10">
    <property type="entry name" value="CD59"/>
    <property type="match status" value="1"/>
</dbReference>
<comment type="similarity">
    <text evidence="2">Belongs to the protein kinase superfamily. TKL Ser/Thr protein kinase family. TGFB receptor subfamily.</text>
</comment>
<dbReference type="Gene3D" id="1.10.510.10">
    <property type="entry name" value="Transferase(Phosphotransferase) domain 1"/>
    <property type="match status" value="1"/>
</dbReference>
<dbReference type="GO" id="GO:0046872">
    <property type="term" value="F:metal ion binding"/>
    <property type="evidence" value="ECO:0007669"/>
    <property type="project" value="InterPro"/>
</dbReference>
<keyword evidence="7" id="KW-0732">Signal</keyword>
<dbReference type="PROSITE" id="PS00108">
    <property type="entry name" value="PROTEIN_KINASE_ST"/>
    <property type="match status" value="1"/>
</dbReference>
<gene>
    <name evidence="21" type="ORF">RDWZM_007525</name>
</gene>